<comment type="caution">
    <text evidence="1">The sequence shown here is derived from an EMBL/GenBank/DDBJ whole genome shotgun (WGS) entry which is preliminary data.</text>
</comment>
<dbReference type="EMBL" id="JAPDRQ010000373">
    <property type="protein sequence ID" value="KAJ9650180.1"/>
    <property type="molecule type" value="Genomic_DNA"/>
</dbReference>
<sequence length="152" mass="16974">MGPPDVPEPNVMKKLFLLLTALLCLGLVGCDQEYRNHRAERGKPKISVSEGMVTVRRPPAPNIIILADGTMKMDEIQIPLDDAQKQMLQTMFGKLQVLRQNTLVAAPADPNMQPVKIQPPEGMEVIPADLIQRIPEFKDYTDTFGNIVADRR</sequence>
<accession>A0ACC2ZRH4</accession>
<evidence type="ECO:0000313" key="2">
    <source>
        <dbReference type="Proteomes" id="UP001172386"/>
    </source>
</evidence>
<evidence type="ECO:0000313" key="1">
    <source>
        <dbReference type="EMBL" id="KAJ9650180.1"/>
    </source>
</evidence>
<dbReference type="Proteomes" id="UP001172386">
    <property type="component" value="Unassembled WGS sequence"/>
</dbReference>
<name>A0ACC2ZRH4_9EURO</name>
<reference evidence="1" key="1">
    <citation type="submission" date="2022-10" db="EMBL/GenBank/DDBJ databases">
        <title>Culturing micro-colonial fungi from biological soil crusts in the Mojave desert and describing Neophaeococcomyces mojavensis, and introducing the new genera and species Taxawa tesnikishii.</title>
        <authorList>
            <person name="Kurbessoian T."/>
            <person name="Stajich J.E."/>
        </authorList>
    </citation>
    <scope>NUCLEOTIDE SEQUENCE</scope>
    <source>
        <strain evidence="1">JES_112</strain>
    </source>
</reference>
<keyword evidence="2" id="KW-1185">Reference proteome</keyword>
<proteinExistence type="predicted"/>
<gene>
    <name evidence="1" type="ORF">H2198_010499</name>
</gene>
<organism evidence="1 2">
    <name type="scientific">Neophaeococcomyces mojaviensis</name>
    <dbReference type="NCBI Taxonomy" id="3383035"/>
    <lineage>
        <taxon>Eukaryota</taxon>
        <taxon>Fungi</taxon>
        <taxon>Dikarya</taxon>
        <taxon>Ascomycota</taxon>
        <taxon>Pezizomycotina</taxon>
        <taxon>Eurotiomycetes</taxon>
        <taxon>Chaetothyriomycetidae</taxon>
        <taxon>Chaetothyriales</taxon>
        <taxon>Chaetothyriales incertae sedis</taxon>
        <taxon>Neophaeococcomyces</taxon>
    </lineage>
</organism>
<protein>
    <submittedName>
        <fullName evidence="1">Uncharacterized protein</fullName>
    </submittedName>
</protein>